<feature type="region of interest" description="Disordered" evidence="1">
    <location>
        <begin position="69"/>
        <end position="89"/>
    </location>
</feature>
<keyword evidence="3" id="KW-1185">Reference proteome</keyword>
<sequence length="357" mass="35664">MEQHGPVRLRGGETVDHQPDGEVLGEFGVHPGILPGEPAWCRRCGVVVASPTGASGSRRLRVMTNSRVNPVRRPVPGAPSARMRARGSSRSLARTAGAFGPARRAALPTALLLGALLGTAACGTAAAAPAAAPVAQAPPIAAAPAAPPAQAPPAAKPAQAAATSAKPAPPRPVGAASGAAPVQDAGMSAAADGLRPFLLTPGEIGPSFVRADEPKPDPTVPAICGGPGVVAQFPFAVRVGAAAESRAGVVQETVSVYGDAASAAEAYRATVKGMSCSQGTVAGKPAVLAPAEDLRFDLGHEEATGWRVGGQGFDVVMIAVRDGEVVMNFTVLAPEDGLPALPDPLVVARNGVQKLLG</sequence>
<protein>
    <recommendedName>
        <fullName evidence="4">DUF5642 domain-containing protein</fullName>
    </recommendedName>
</protein>
<dbReference type="Proteomes" id="UP001500449">
    <property type="component" value="Unassembled WGS sequence"/>
</dbReference>
<evidence type="ECO:0000313" key="3">
    <source>
        <dbReference type="Proteomes" id="UP001500449"/>
    </source>
</evidence>
<reference evidence="2 3" key="1">
    <citation type="journal article" date="2019" name="Int. J. Syst. Evol. Microbiol.">
        <title>The Global Catalogue of Microorganisms (GCM) 10K type strain sequencing project: providing services to taxonomists for standard genome sequencing and annotation.</title>
        <authorList>
            <consortium name="The Broad Institute Genomics Platform"/>
            <consortium name="The Broad Institute Genome Sequencing Center for Infectious Disease"/>
            <person name="Wu L."/>
            <person name="Ma J."/>
        </authorList>
    </citation>
    <scope>NUCLEOTIDE SEQUENCE [LARGE SCALE GENOMIC DNA]</scope>
    <source>
        <strain evidence="2 3">JCM 16009</strain>
    </source>
</reference>
<feature type="compositionally biased region" description="Low complexity" evidence="1">
    <location>
        <begin position="78"/>
        <end position="89"/>
    </location>
</feature>
<feature type="region of interest" description="Disordered" evidence="1">
    <location>
        <begin position="143"/>
        <end position="180"/>
    </location>
</feature>
<gene>
    <name evidence="2" type="ORF">GCM10009836_23650</name>
</gene>
<feature type="compositionally biased region" description="Pro residues" evidence="1">
    <location>
        <begin position="145"/>
        <end position="155"/>
    </location>
</feature>
<feature type="compositionally biased region" description="Low complexity" evidence="1">
    <location>
        <begin position="156"/>
        <end position="166"/>
    </location>
</feature>
<evidence type="ECO:0008006" key="4">
    <source>
        <dbReference type="Google" id="ProtNLM"/>
    </source>
</evidence>
<accession>A0ABN2MZ53</accession>
<evidence type="ECO:0000313" key="2">
    <source>
        <dbReference type="EMBL" id="GAA1843552.1"/>
    </source>
</evidence>
<organism evidence="2 3">
    <name type="scientific">Pseudonocardia ailaonensis</name>
    <dbReference type="NCBI Taxonomy" id="367279"/>
    <lineage>
        <taxon>Bacteria</taxon>
        <taxon>Bacillati</taxon>
        <taxon>Actinomycetota</taxon>
        <taxon>Actinomycetes</taxon>
        <taxon>Pseudonocardiales</taxon>
        <taxon>Pseudonocardiaceae</taxon>
        <taxon>Pseudonocardia</taxon>
    </lineage>
</organism>
<dbReference type="EMBL" id="BAAAQK010000005">
    <property type="protein sequence ID" value="GAA1843552.1"/>
    <property type="molecule type" value="Genomic_DNA"/>
</dbReference>
<proteinExistence type="predicted"/>
<name>A0ABN2MZ53_9PSEU</name>
<comment type="caution">
    <text evidence="2">The sequence shown here is derived from an EMBL/GenBank/DDBJ whole genome shotgun (WGS) entry which is preliminary data.</text>
</comment>
<evidence type="ECO:0000256" key="1">
    <source>
        <dbReference type="SAM" id="MobiDB-lite"/>
    </source>
</evidence>